<dbReference type="RefSeq" id="WP_085682149.1">
    <property type="nucleotide sequence ID" value="NZ_CP020932.1"/>
</dbReference>
<sequence>MNTRLTLAYQSESLSKTLDVILAGRITQPEVNTIADTLTMDGRLISPQVDLPSPLEEALKNGEISQYTDRDHVWTSLADWRDVTPVAEELHTTEPATTSLTPQRLVEQAATERWNLVKEQNRLDLPEFDLEKLTTEIVVDPPRQAPANQEPPVLTSYA</sequence>
<accession>A0A1W6KFG5</accession>
<keyword evidence="1" id="KW-0614">Plasmid</keyword>
<reference evidence="1 2" key="1">
    <citation type="submission" date="2017-04" db="EMBL/GenBank/DDBJ databases">
        <title>Genome Sequence of Marinobacter salarius strain SMR5 Isolated from a culture of the Diatom Skeletonema marinoi.</title>
        <authorList>
            <person name="Topel M."/>
            <person name="Pinder M.I.M."/>
            <person name="Johansson O.N."/>
            <person name="Kourtchenko O."/>
            <person name="Godhe A."/>
            <person name="Clarke A.K."/>
        </authorList>
    </citation>
    <scope>NUCLEOTIDE SEQUENCE [LARGE SCALE GENOMIC DNA]</scope>
    <source>
        <strain evidence="1 2">SMR5</strain>
        <plasmid evidence="2">Plasmid psmr5</plasmid>
    </source>
</reference>
<gene>
    <name evidence="1" type="ORF">MARSALSMR5_04165</name>
</gene>
<evidence type="ECO:0000313" key="1">
    <source>
        <dbReference type="EMBL" id="ARM86185.1"/>
    </source>
</evidence>
<dbReference type="AlphaFoldDB" id="A0A1W6KFG5"/>
<dbReference type="Proteomes" id="UP000193100">
    <property type="component" value="Plasmid pSMR5"/>
</dbReference>
<organism evidence="1 2">
    <name type="scientific">Marinobacter salarius</name>
    <dbReference type="NCBI Taxonomy" id="1420917"/>
    <lineage>
        <taxon>Bacteria</taxon>
        <taxon>Pseudomonadati</taxon>
        <taxon>Pseudomonadota</taxon>
        <taxon>Gammaproteobacteria</taxon>
        <taxon>Pseudomonadales</taxon>
        <taxon>Marinobacteraceae</taxon>
        <taxon>Marinobacter</taxon>
    </lineage>
</organism>
<dbReference type="EMBL" id="CP020932">
    <property type="protein sequence ID" value="ARM86185.1"/>
    <property type="molecule type" value="Genomic_DNA"/>
</dbReference>
<proteinExistence type="predicted"/>
<evidence type="ECO:0000313" key="2">
    <source>
        <dbReference type="Proteomes" id="UP000193100"/>
    </source>
</evidence>
<dbReference type="GeneID" id="77258068"/>
<protein>
    <submittedName>
        <fullName evidence="1">Uncharacterized protein</fullName>
    </submittedName>
</protein>
<name>A0A1W6KFG5_9GAMM</name>
<geneLocation type="plasmid" evidence="2">
    <name>psmr5</name>
</geneLocation>